<dbReference type="RefSeq" id="WP_203843547.1">
    <property type="nucleotide sequence ID" value="NZ_BAAATV010000039.1"/>
</dbReference>
<feature type="transmembrane region" description="Helical" evidence="1">
    <location>
        <begin position="146"/>
        <end position="178"/>
    </location>
</feature>
<dbReference type="Pfam" id="PF12158">
    <property type="entry name" value="DUF3592"/>
    <property type="match status" value="1"/>
</dbReference>
<evidence type="ECO:0000259" key="2">
    <source>
        <dbReference type="Pfam" id="PF12158"/>
    </source>
</evidence>
<feature type="domain" description="DUF3592" evidence="2">
    <location>
        <begin position="71"/>
        <end position="140"/>
    </location>
</feature>
<feature type="transmembrane region" description="Helical" evidence="1">
    <location>
        <begin position="38"/>
        <end position="58"/>
    </location>
</feature>
<keyword evidence="4" id="KW-1185">Reference proteome</keyword>
<dbReference type="EMBL" id="BOMN01000148">
    <property type="protein sequence ID" value="GIE26646.1"/>
    <property type="molecule type" value="Genomic_DNA"/>
</dbReference>
<name>A0ABQ4A736_9ACTN</name>
<protein>
    <recommendedName>
        <fullName evidence="2">DUF3592 domain-containing protein</fullName>
    </recommendedName>
</protein>
<evidence type="ECO:0000313" key="4">
    <source>
        <dbReference type="Proteomes" id="UP000603200"/>
    </source>
</evidence>
<accession>A0ABQ4A736</accession>
<dbReference type="Proteomes" id="UP000603200">
    <property type="component" value="Unassembled WGS sequence"/>
</dbReference>
<reference evidence="3 4" key="1">
    <citation type="submission" date="2021-01" db="EMBL/GenBank/DDBJ databases">
        <title>Whole genome shotgun sequence of Actinoplanes humidus NBRC 14915.</title>
        <authorList>
            <person name="Komaki H."/>
            <person name="Tamura T."/>
        </authorList>
    </citation>
    <scope>NUCLEOTIDE SEQUENCE [LARGE SCALE GENOMIC DNA]</scope>
    <source>
        <strain evidence="3 4">NBRC 14915</strain>
    </source>
</reference>
<comment type="caution">
    <text evidence="3">The sequence shown here is derived from an EMBL/GenBank/DDBJ whole genome shotgun (WGS) entry which is preliminary data.</text>
</comment>
<keyword evidence="1" id="KW-0812">Transmembrane</keyword>
<gene>
    <name evidence="3" type="ORF">Ahu01nite_097480</name>
</gene>
<keyword evidence="1" id="KW-0472">Membrane</keyword>
<evidence type="ECO:0000313" key="3">
    <source>
        <dbReference type="EMBL" id="GIE26646.1"/>
    </source>
</evidence>
<organism evidence="3 4">
    <name type="scientific">Winogradskya humida</name>
    <dbReference type="NCBI Taxonomy" id="113566"/>
    <lineage>
        <taxon>Bacteria</taxon>
        <taxon>Bacillati</taxon>
        <taxon>Actinomycetota</taxon>
        <taxon>Actinomycetes</taxon>
        <taxon>Micromonosporales</taxon>
        <taxon>Micromonosporaceae</taxon>
        <taxon>Winogradskya</taxon>
    </lineage>
</organism>
<dbReference type="InterPro" id="IPR021994">
    <property type="entry name" value="DUF3592"/>
</dbReference>
<keyword evidence="1" id="KW-1133">Transmembrane helix</keyword>
<proteinExistence type="predicted"/>
<sequence length="180" mass="18776">MSLWNMITGRPGRTVAGGVLVVDGLVGIDTPGRQRGGLLGSLLAGIIGIVFVGLGLYIQHHSQPYADGTKVTGQVTSVHVGRSEKGNKPMYSREVRFVTGDGQQVDFAESGSSSTPAKVGDPVEISYRAADPSQARIVGENTWIPLAIMGVGALVAVVGILTFIVRLITLIAGIALLAKR</sequence>
<evidence type="ECO:0000256" key="1">
    <source>
        <dbReference type="SAM" id="Phobius"/>
    </source>
</evidence>